<dbReference type="AlphaFoldDB" id="M1X4H9"/>
<keyword evidence="2" id="KW-1185">Reference proteome</keyword>
<sequence length="105" mass="11859">MLAFLLMNKILDEELSLQVSVSIKSKVEKPFDNAYKAALCTKEAIYVQGFVVICQKPYHPIESAWLELTVASSMGETSIHIIDPNFKYLTKKQKIFGTSPHKVLI</sequence>
<proteinExistence type="predicted"/>
<dbReference type="STRING" id="1165094.RINTHH_360"/>
<protein>
    <submittedName>
        <fullName evidence="1">Uncharacterized protein</fullName>
    </submittedName>
</protein>
<dbReference type="EMBL" id="CAIY01000003">
    <property type="protein sequence ID" value="CCH66191.1"/>
    <property type="molecule type" value="Genomic_DNA"/>
</dbReference>
<reference evidence="1 2" key="1">
    <citation type="submission" date="2012-05" db="EMBL/GenBank/DDBJ databases">
        <authorList>
            <person name="Hilton J."/>
        </authorList>
    </citation>
    <scope>NUCLEOTIDE SEQUENCE [LARGE SCALE GENOMIC DNA]</scope>
    <source>
        <strain evidence="1 2">HH01</strain>
    </source>
</reference>
<reference evidence="2" key="2">
    <citation type="submission" date="2016-01" db="EMBL/GenBank/DDBJ databases">
        <title>Diatom-associated endosymboitic cyanobacterium lacks core nitrogen metabolism enzymes.</title>
        <authorList>
            <person name="Hilton J.A."/>
            <person name="Foster R.A."/>
            <person name="Tripp H.J."/>
            <person name="Carter B.J."/>
            <person name="Zehr J.P."/>
            <person name="Villareal T.A."/>
        </authorList>
    </citation>
    <scope>NUCLEOTIDE SEQUENCE [LARGE SCALE GENOMIC DNA]</scope>
    <source>
        <strain evidence="2">HH01</strain>
    </source>
</reference>
<organism evidence="1 2">
    <name type="scientific">Richelia intracellularis HH01</name>
    <dbReference type="NCBI Taxonomy" id="1165094"/>
    <lineage>
        <taxon>Bacteria</taxon>
        <taxon>Bacillati</taxon>
        <taxon>Cyanobacteriota</taxon>
        <taxon>Cyanophyceae</taxon>
        <taxon>Nostocales</taxon>
        <taxon>Nostocaceae</taxon>
        <taxon>Richelia</taxon>
    </lineage>
</organism>
<accession>M1X4H9</accession>
<gene>
    <name evidence="1" type="ORF">RINTHH_360</name>
</gene>
<evidence type="ECO:0000313" key="1">
    <source>
        <dbReference type="EMBL" id="CCH66191.1"/>
    </source>
</evidence>
<evidence type="ECO:0000313" key="2">
    <source>
        <dbReference type="Proteomes" id="UP000053051"/>
    </source>
</evidence>
<comment type="caution">
    <text evidence="1">The sequence shown here is derived from an EMBL/GenBank/DDBJ whole genome shotgun (WGS) entry which is preliminary data.</text>
</comment>
<dbReference type="Proteomes" id="UP000053051">
    <property type="component" value="Unassembled WGS sequence"/>
</dbReference>
<name>M1X4H9_9NOST</name>